<name>A0AAT9H425_9FLAO</name>
<evidence type="ECO:0008006" key="2">
    <source>
        <dbReference type="Google" id="ProtNLM"/>
    </source>
</evidence>
<proteinExistence type="predicted"/>
<dbReference type="RefSeq" id="WP_369615347.1">
    <property type="nucleotide sequence ID" value="NZ_AP031573.1"/>
</dbReference>
<dbReference type="AlphaFoldDB" id="A0AAT9H425"/>
<dbReference type="PROSITE" id="PS51257">
    <property type="entry name" value="PROKAR_LIPOPROTEIN"/>
    <property type="match status" value="1"/>
</dbReference>
<dbReference type="EMBL" id="AP031573">
    <property type="protein sequence ID" value="BFM44213.1"/>
    <property type="molecule type" value="Genomic_DNA"/>
</dbReference>
<evidence type="ECO:0000313" key="1">
    <source>
        <dbReference type="EMBL" id="BFM44213.1"/>
    </source>
</evidence>
<protein>
    <recommendedName>
        <fullName evidence="2">Lipoprotein</fullName>
    </recommendedName>
</protein>
<accession>A0AAT9H425</accession>
<gene>
    <name evidence="1" type="ORF">CFS9_28540</name>
</gene>
<reference evidence="1" key="1">
    <citation type="submission" date="2024-05" db="EMBL/GenBank/DDBJ databases">
        <title>Whole-Genome Sequence of CFS9, a Potential Fish Probiotic Isolated from the Body Surface of Silurus asotus.</title>
        <authorList>
            <person name="Kojima M."/>
            <person name="Tobioka K."/>
            <person name="Yokota K."/>
            <person name="Nakatani H."/>
            <person name="Hori K."/>
            <person name="Tamaru Y."/>
            <person name="Okazaki F."/>
        </authorList>
    </citation>
    <scope>NUCLEOTIDE SEQUENCE</scope>
    <source>
        <strain evidence="1">CFS9</strain>
    </source>
</reference>
<organism evidence="1">
    <name type="scientific">Flavobacterium sp. CFS9</name>
    <dbReference type="NCBI Taxonomy" id="3143118"/>
    <lineage>
        <taxon>Bacteria</taxon>
        <taxon>Pseudomonadati</taxon>
        <taxon>Bacteroidota</taxon>
        <taxon>Flavobacteriia</taxon>
        <taxon>Flavobacteriales</taxon>
        <taxon>Flavobacteriaceae</taxon>
        <taxon>Flavobacterium</taxon>
    </lineage>
</organism>
<sequence>MKTYFILFVLFIYSCSGSKDNIELEIISTKIEFSKLENGRMKNIITYKITNNTLSDYYFNSYSLSKLTWKIKGLQPSNVFFQILDKNGNHAEYNSKEYLPTEEFSTCKQINYTMEEKEIKELNYSISPDYKKLIDKNNFFLKQGESKYFEILYYFPESNYSSVNLDKNKKYFFKMLIYSDSTNFRKILSRPILKTIRENGYKVYHGIIESKNSVPVKVLE</sequence>